<organism evidence="1 2">
    <name type="scientific">Aliarcobacter cryaerophilus</name>
    <dbReference type="NCBI Taxonomy" id="28198"/>
    <lineage>
        <taxon>Bacteria</taxon>
        <taxon>Pseudomonadati</taxon>
        <taxon>Campylobacterota</taxon>
        <taxon>Epsilonproteobacteria</taxon>
        <taxon>Campylobacterales</taxon>
        <taxon>Arcobacteraceae</taxon>
        <taxon>Aliarcobacter</taxon>
    </lineage>
</organism>
<dbReference type="InterPro" id="IPR029063">
    <property type="entry name" value="SAM-dependent_MTases_sf"/>
</dbReference>
<evidence type="ECO:0000313" key="2">
    <source>
        <dbReference type="Proteomes" id="UP000238281"/>
    </source>
</evidence>
<gene>
    <name evidence="1" type="ORF">CJ673_06200</name>
</gene>
<evidence type="ECO:0000313" key="1">
    <source>
        <dbReference type="EMBL" id="PRM94478.1"/>
    </source>
</evidence>
<dbReference type="CDD" id="cd02440">
    <property type="entry name" value="AdoMet_MTases"/>
    <property type="match status" value="1"/>
</dbReference>
<dbReference type="STRING" id="28198.GCA_001572855_01606"/>
<dbReference type="Proteomes" id="UP000238281">
    <property type="component" value="Unassembled WGS sequence"/>
</dbReference>
<dbReference type="Pfam" id="PF13489">
    <property type="entry name" value="Methyltransf_23"/>
    <property type="match status" value="1"/>
</dbReference>
<dbReference type="SUPFAM" id="SSF53335">
    <property type="entry name" value="S-adenosyl-L-methionine-dependent methyltransferases"/>
    <property type="match status" value="1"/>
</dbReference>
<accession>A0A2S9T6L6</accession>
<protein>
    <submittedName>
        <fullName evidence="1">SAM-dependent methyltransferase</fullName>
    </submittedName>
</protein>
<dbReference type="GO" id="GO:0032259">
    <property type="term" value="P:methylation"/>
    <property type="evidence" value="ECO:0007669"/>
    <property type="project" value="UniProtKB-KW"/>
</dbReference>
<name>A0A2S9T6L6_9BACT</name>
<dbReference type="RefSeq" id="WP_105915383.1">
    <property type="nucleotide sequence ID" value="NZ_NXGE01000003.1"/>
</dbReference>
<dbReference type="Gene3D" id="3.40.50.150">
    <property type="entry name" value="Vaccinia Virus protein VP39"/>
    <property type="match status" value="1"/>
</dbReference>
<dbReference type="EMBL" id="NXGE01000003">
    <property type="protein sequence ID" value="PRM94478.1"/>
    <property type="molecule type" value="Genomic_DNA"/>
</dbReference>
<dbReference type="AlphaFoldDB" id="A0A2S9T6L6"/>
<keyword evidence="1" id="KW-0808">Transferase</keyword>
<keyword evidence="1" id="KW-0489">Methyltransferase</keyword>
<comment type="caution">
    <text evidence="1">The sequence shown here is derived from an EMBL/GenBank/DDBJ whole genome shotgun (WGS) entry which is preliminary data.</text>
</comment>
<sequence length="230" mass="27399">MQKPSKYHNNRKSYNWLIYDTGDKWLMEYSKYYKGTLVDLGCGTAPYKDFFLQYADKYVGVDWTNTLHNSKADVISNLNEKIKMPDDYADTIVSLSVMEHLCEPQIFLNESYMILKDGGIMILQVPWMWWVHEAPYDYFRYTPYGLKYMFEKAGYKDIHIQPTSGFFTMWFLKMNYFSLKWIKGSKIRRSFTRGLLIPFWYLSQKLAPWLDSKHRGWSLESAGFFVVAKK</sequence>
<reference evidence="1 2" key="1">
    <citation type="submission" date="2017-09" db="EMBL/GenBank/DDBJ databases">
        <title>Reassesment of A. cryaerophilus.</title>
        <authorList>
            <person name="Perez-Cataluna A."/>
            <person name="Collado L."/>
            <person name="Salgado O."/>
            <person name="Lefinanco V."/>
            <person name="Figueras M.J."/>
        </authorList>
    </citation>
    <scope>NUCLEOTIDE SEQUENCE [LARGE SCALE GENOMIC DNA]</scope>
    <source>
        <strain evidence="1 2">LMG 10210</strain>
    </source>
</reference>
<dbReference type="GO" id="GO:0008168">
    <property type="term" value="F:methyltransferase activity"/>
    <property type="evidence" value="ECO:0007669"/>
    <property type="project" value="UniProtKB-KW"/>
</dbReference>
<proteinExistence type="predicted"/>